<accession>A0A645HLS8</accession>
<feature type="region of interest" description="Disordered" evidence="1">
    <location>
        <begin position="1"/>
        <end position="24"/>
    </location>
</feature>
<evidence type="ECO:0000256" key="1">
    <source>
        <dbReference type="SAM" id="MobiDB-lite"/>
    </source>
</evidence>
<comment type="caution">
    <text evidence="2">The sequence shown here is derived from an EMBL/GenBank/DDBJ whole genome shotgun (WGS) entry which is preliminary data.</text>
</comment>
<name>A0A645HLS8_9ZZZZ</name>
<feature type="compositionally biased region" description="Basic and acidic residues" evidence="1">
    <location>
        <begin position="14"/>
        <end position="24"/>
    </location>
</feature>
<proteinExistence type="predicted"/>
<evidence type="ECO:0000313" key="2">
    <source>
        <dbReference type="EMBL" id="MPN39877.1"/>
    </source>
</evidence>
<sequence>MQRPGQHRRRRVNRYREGEDDQRQHRFVTQQAAQLFDAEVINIA</sequence>
<dbReference type="AlphaFoldDB" id="A0A645HLS8"/>
<protein>
    <submittedName>
        <fullName evidence="2">Uncharacterized protein</fullName>
    </submittedName>
</protein>
<dbReference type="EMBL" id="VSSQ01095961">
    <property type="protein sequence ID" value="MPN39877.1"/>
    <property type="molecule type" value="Genomic_DNA"/>
</dbReference>
<organism evidence="2">
    <name type="scientific">bioreactor metagenome</name>
    <dbReference type="NCBI Taxonomy" id="1076179"/>
    <lineage>
        <taxon>unclassified sequences</taxon>
        <taxon>metagenomes</taxon>
        <taxon>ecological metagenomes</taxon>
    </lineage>
</organism>
<feature type="compositionally biased region" description="Basic residues" evidence="1">
    <location>
        <begin position="1"/>
        <end position="13"/>
    </location>
</feature>
<gene>
    <name evidence="2" type="ORF">SDC9_187411</name>
</gene>
<reference evidence="2" key="1">
    <citation type="submission" date="2019-08" db="EMBL/GenBank/DDBJ databases">
        <authorList>
            <person name="Kucharzyk K."/>
            <person name="Murdoch R.W."/>
            <person name="Higgins S."/>
            <person name="Loffler F."/>
        </authorList>
    </citation>
    <scope>NUCLEOTIDE SEQUENCE</scope>
</reference>